<dbReference type="OrthoDB" id="2102561at2759"/>
<keyword evidence="4" id="KW-1185">Reference proteome</keyword>
<dbReference type="EMBL" id="KV750597">
    <property type="protein sequence ID" value="OCL04125.1"/>
    <property type="molecule type" value="Genomic_DNA"/>
</dbReference>
<dbReference type="SUPFAM" id="SSF51735">
    <property type="entry name" value="NAD(P)-binding Rossmann-fold domains"/>
    <property type="match status" value="1"/>
</dbReference>
<organism evidence="3 4">
    <name type="scientific">Glonium stellatum</name>
    <dbReference type="NCBI Taxonomy" id="574774"/>
    <lineage>
        <taxon>Eukaryota</taxon>
        <taxon>Fungi</taxon>
        <taxon>Dikarya</taxon>
        <taxon>Ascomycota</taxon>
        <taxon>Pezizomycotina</taxon>
        <taxon>Dothideomycetes</taxon>
        <taxon>Pleosporomycetidae</taxon>
        <taxon>Gloniales</taxon>
        <taxon>Gloniaceae</taxon>
        <taxon>Glonium</taxon>
    </lineage>
</organism>
<evidence type="ECO:0000313" key="4">
    <source>
        <dbReference type="Proteomes" id="UP000250140"/>
    </source>
</evidence>
<dbReference type="GO" id="GO:0005783">
    <property type="term" value="C:endoplasmic reticulum"/>
    <property type="evidence" value="ECO:0007669"/>
    <property type="project" value="TreeGrafter"/>
</dbReference>
<dbReference type="InterPro" id="IPR036291">
    <property type="entry name" value="NAD(P)-bd_dom_sf"/>
</dbReference>
<dbReference type="GO" id="GO:0006654">
    <property type="term" value="P:phosphatidic acid biosynthetic process"/>
    <property type="evidence" value="ECO:0007669"/>
    <property type="project" value="TreeGrafter"/>
</dbReference>
<dbReference type="Pfam" id="PF00106">
    <property type="entry name" value="adh_short"/>
    <property type="match status" value="1"/>
</dbReference>
<keyword evidence="2" id="KW-0560">Oxidoreductase</keyword>
<dbReference type="Gene3D" id="3.40.50.720">
    <property type="entry name" value="NAD(P)-binding Rossmann-like Domain"/>
    <property type="match status" value="1"/>
</dbReference>
<evidence type="ECO:0000313" key="3">
    <source>
        <dbReference type="EMBL" id="OCL04125.1"/>
    </source>
</evidence>
<dbReference type="AlphaFoldDB" id="A0A8E2ET30"/>
<dbReference type="GO" id="GO:0019433">
    <property type="term" value="P:triglyceride catabolic process"/>
    <property type="evidence" value="ECO:0007669"/>
    <property type="project" value="TreeGrafter"/>
</dbReference>
<proteinExistence type="inferred from homology"/>
<accession>A0A8E2ET30</accession>
<dbReference type="GO" id="GO:0005811">
    <property type="term" value="C:lipid droplet"/>
    <property type="evidence" value="ECO:0007669"/>
    <property type="project" value="TreeGrafter"/>
</dbReference>
<dbReference type="GO" id="GO:0000140">
    <property type="term" value="F:acylglycerone-phosphate reductase (NADP+) activity"/>
    <property type="evidence" value="ECO:0007669"/>
    <property type="project" value="TreeGrafter"/>
</dbReference>
<reference evidence="3 4" key="1">
    <citation type="journal article" date="2016" name="Nat. Commun.">
        <title>Ectomycorrhizal ecology is imprinted in the genome of the dominant symbiotic fungus Cenococcum geophilum.</title>
        <authorList>
            <consortium name="DOE Joint Genome Institute"/>
            <person name="Peter M."/>
            <person name="Kohler A."/>
            <person name="Ohm R.A."/>
            <person name="Kuo A."/>
            <person name="Krutzmann J."/>
            <person name="Morin E."/>
            <person name="Arend M."/>
            <person name="Barry K.W."/>
            <person name="Binder M."/>
            <person name="Choi C."/>
            <person name="Clum A."/>
            <person name="Copeland A."/>
            <person name="Grisel N."/>
            <person name="Haridas S."/>
            <person name="Kipfer T."/>
            <person name="LaButti K."/>
            <person name="Lindquist E."/>
            <person name="Lipzen A."/>
            <person name="Maire R."/>
            <person name="Meier B."/>
            <person name="Mihaltcheva S."/>
            <person name="Molinier V."/>
            <person name="Murat C."/>
            <person name="Poggeler S."/>
            <person name="Quandt C.A."/>
            <person name="Sperisen C."/>
            <person name="Tritt A."/>
            <person name="Tisserant E."/>
            <person name="Crous P.W."/>
            <person name="Henrissat B."/>
            <person name="Nehls U."/>
            <person name="Egli S."/>
            <person name="Spatafora J.W."/>
            <person name="Grigoriev I.V."/>
            <person name="Martin F.M."/>
        </authorList>
    </citation>
    <scope>NUCLEOTIDE SEQUENCE [LARGE SCALE GENOMIC DNA]</scope>
    <source>
        <strain evidence="3 4">CBS 207.34</strain>
    </source>
</reference>
<dbReference type="GO" id="GO:0004806">
    <property type="term" value="F:triacylglycerol lipase activity"/>
    <property type="evidence" value="ECO:0007669"/>
    <property type="project" value="TreeGrafter"/>
</dbReference>
<gene>
    <name evidence="3" type="ORF">AOQ84DRAFT_400275</name>
</gene>
<comment type="similarity">
    <text evidence="1">Belongs to the short-chain dehydrogenases/reductases (SDR) family.</text>
</comment>
<evidence type="ECO:0000256" key="2">
    <source>
        <dbReference type="ARBA" id="ARBA00023002"/>
    </source>
</evidence>
<dbReference type="PANTHER" id="PTHR44169:SF6">
    <property type="entry name" value="NADPH-DEPENDENT 1-ACYLDIHYDROXYACETONE PHOSPHATE REDUCTASE"/>
    <property type="match status" value="1"/>
</dbReference>
<name>A0A8E2ET30_9PEZI</name>
<dbReference type="PANTHER" id="PTHR44169">
    <property type="entry name" value="NADPH-DEPENDENT 1-ACYLDIHYDROXYACETONE PHOSPHATE REDUCTASE"/>
    <property type="match status" value="1"/>
</dbReference>
<dbReference type="Proteomes" id="UP000250140">
    <property type="component" value="Unassembled WGS sequence"/>
</dbReference>
<protein>
    <submittedName>
        <fullName evidence="3">NAD(P)-binding protein</fullName>
    </submittedName>
</protein>
<dbReference type="InterPro" id="IPR002347">
    <property type="entry name" value="SDR_fam"/>
</dbReference>
<evidence type="ECO:0000256" key="1">
    <source>
        <dbReference type="ARBA" id="ARBA00006484"/>
    </source>
</evidence>
<sequence>MTSKETVLITGCSDGGIGSALAFVLQQRGLHVFATARDLSKISSLKGFPNVTLLTLDVTEPSHIKVAVEAVAKETGGKLDFLISNAGRNHFMPIIDKDISIRALEIIADTLRLELAPFGVDVLSVVIGGVKTKGQTYFEDFVIPETSRCKAIEETIASRARGIDGMPRMELMEYATEVAGEILKRTAGRFWWGQNAEAVKMSTTSSVPQSILDAGAVMGSRLETLKK</sequence>